<evidence type="ECO:0000256" key="1">
    <source>
        <dbReference type="SAM" id="MobiDB-lite"/>
    </source>
</evidence>
<keyword evidence="3" id="KW-1185">Reference proteome</keyword>
<dbReference type="AlphaFoldDB" id="A0A5C8I4H1"/>
<dbReference type="Proteomes" id="UP000321034">
    <property type="component" value="Unassembled WGS sequence"/>
</dbReference>
<feature type="region of interest" description="Disordered" evidence="1">
    <location>
        <begin position="292"/>
        <end position="325"/>
    </location>
</feature>
<reference evidence="2 3" key="1">
    <citation type="submission" date="2019-08" db="EMBL/GenBank/DDBJ databases">
        <authorList>
            <person name="Dong K."/>
        </authorList>
    </citation>
    <scope>NUCLEOTIDE SEQUENCE [LARGE SCALE GENOMIC DNA]</scope>
    <source>
        <strain evidence="2 3">JCM14558</strain>
    </source>
</reference>
<gene>
    <name evidence="2" type="ORF">FVP77_06480</name>
</gene>
<proteinExistence type="predicted"/>
<feature type="compositionally biased region" description="Basic and acidic residues" evidence="1">
    <location>
        <begin position="307"/>
        <end position="316"/>
    </location>
</feature>
<comment type="caution">
    <text evidence="2">The sequence shown here is derived from an EMBL/GenBank/DDBJ whole genome shotgun (WGS) entry which is preliminary data.</text>
</comment>
<dbReference type="RefSeq" id="WP_147893755.1">
    <property type="nucleotide sequence ID" value="NZ_BAAANR010000001.1"/>
</dbReference>
<accession>A0A5C8I4H1</accession>
<dbReference type="EMBL" id="VRSV01000001">
    <property type="protein sequence ID" value="TXK13071.1"/>
    <property type="molecule type" value="Genomic_DNA"/>
</dbReference>
<evidence type="ECO:0000313" key="3">
    <source>
        <dbReference type="Proteomes" id="UP000321034"/>
    </source>
</evidence>
<sequence>MLPSPIPPAFDTLRAVRSVRPPASPFDATVAESADGRSVMLADRSTVADLPGWSAEGHAHLLTPHDVLRRADGHDVVFPLLTENVAQFMRRRQDAGAPVAGGEAVTLAVSIVRGLSASLLREDCVEGEWWLTDDGRPLLVEGVGDESAREASARLLATMSEDLPRSRLGATLRELADVARQADPARIDTECEDTLFACAEPEPLVTEVFGPRRARHLAAEPDSEQPPQEQSLWRRLASHMDADLADTASDVVHAAVRRIRRSAFPRRPLLIGAVVAALIIGAGLLWPADEEHTAPAADPGTSASAPEPRDEAHPSESRSVVPGPVTGDAAAVTMELLDRRTACDDIACLTTVLEDPARELPAGVIDDPAETRRATLLDDLGGIVVVRVDSLSGPGTQIVTVVETKDGWRIRDVHDVTDAPS</sequence>
<protein>
    <submittedName>
        <fullName evidence="2">Uncharacterized protein</fullName>
    </submittedName>
</protein>
<name>A0A5C8I4H1_9MICO</name>
<dbReference type="OrthoDB" id="5081882at2"/>
<organism evidence="2 3">
    <name type="scientific">Microbacterium hatanonis</name>
    <dbReference type="NCBI Taxonomy" id="404366"/>
    <lineage>
        <taxon>Bacteria</taxon>
        <taxon>Bacillati</taxon>
        <taxon>Actinomycetota</taxon>
        <taxon>Actinomycetes</taxon>
        <taxon>Micrococcales</taxon>
        <taxon>Microbacteriaceae</taxon>
        <taxon>Microbacterium</taxon>
    </lineage>
</organism>
<evidence type="ECO:0000313" key="2">
    <source>
        <dbReference type="EMBL" id="TXK13071.1"/>
    </source>
</evidence>